<keyword evidence="6" id="KW-1185">Reference proteome</keyword>
<keyword evidence="3 4" id="KW-0413">Isomerase</keyword>
<dbReference type="PIRSF" id="PIRSF016020">
    <property type="entry name" value="PHexose_mutarotase"/>
    <property type="match status" value="1"/>
</dbReference>
<evidence type="ECO:0000256" key="4">
    <source>
        <dbReference type="PIRNR" id="PIRNR016020"/>
    </source>
</evidence>
<dbReference type="PANTHER" id="PTHR11122">
    <property type="entry name" value="APOSPORY-ASSOCIATED PROTEIN C-RELATED"/>
    <property type="match status" value="1"/>
</dbReference>
<evidence type="ECO:0000313" key="5">
    <source>
        <dbReference type="EMBL" id="MEE3850200.1"/>
    </source>
</evidence>
<dbReference type="InterPro" id="IPR014718">
    <property type="entry name" value="GH-type_carb-bd"/>
</dbReference>
<dbReference type="Pfam" id="PF01263">
    <property type="entry name" value="Aldose_epim"/>
    <property type="match status" value="1"/>
</dbReference>
<evidence type="ECO:0000256" key="3">
    <source>
        <dbReference type="ARBA" id="ARBA00023235"/>
    </source>
</evidence>
<dbReference type="EC" id="5.1.3.15" evidence="4"/>
<comment type="caution">
    <text evidence="5">The sequence shown here is derived from an EMBL/GenBank/DDBJ whole genome shotgun (WGS) entry which is preliminary data.</text>
</comment>
<dbReference type="InterPro" id="IPR008183">
    <property type="entry name" value="Aldose_1/G6P_1-epimerase"/>
</dbReference>
<dbReference type="CDD" id="cd09020">
    <property type="entry name" value="D-hex-6-P-epi_like"/>
    <property type="match status" value="1"/>
</dbReference>
<comment type="catalytic activity">
    <reaction evidence="1">
        <text>alpha-D-glucose 6-phosphate = beta-D-glucose 6-phosphate</text>
        <dbReference type="Rhea" id="RHEA:16249"/>
        <dbReference type="ChEBI" id="CHEBI:58225"/>
        <dbReference type="ChEBI" id="CHEBI:58247"/>
        <dbReference type="EC" id="5.1.3.15"/>
    </reaction>
</comment>
<dbReference type="PANTHER" id="PTHR11122:SF13">
    <property type="entry name" value="GLUCOSE-6-PHOSPHATE 1-EPIMERASE"/>
    <property type="match status" value="1"/>
</dbReference>
<evidence type="ECO:0000256" key="1">
    <source>
        <dbReference type="ARBA" id="ARBA00001096"/>
    </source>
</evidence>
<name>A0ABU7MAR5_9ACTN</name>
<organism evidence="5 6">
    <name type="scientific">Gordonia sesuvii</name>
    <dbReference type="NCBI Taxonomy" id="3116777"/>
    <lineage>
        <taxon>Bacteria</taxon>
        <taxon>Bacillati</taxon>
        <taxon>Actinomycetota</taxon>
        <taxon>Actinomycetes</taxon>
        <taxon>Mycobacteriales</taxon>
        <taxon>Gordoniaceae</taxon>
        <taxon>Gordonia</taxon>
    </lineage>
</organism>
<evidence type="ECO:0000313" key="6">
    <source>
        <dbReference type="Proteomes" id="UP001347146"/>
    </source>
</evidence>
<dbReference type="Gene3D" id="2.70.98.10">
    <property type="match status" value="1"/>
</dbReference>
<dbReference type="SUPFAM" id="SSF74650">
    <property type="entry name" value="Galactose mutarotase-like"/>
    <property type="match status" value="1"/>
</dbReference>
<dbReference type="InterPro" id="IPR011013">
    <property type="entry name" value="Gal_mutarotase_sf_dom"/>
</dbReference>
<dbReference type="RefSeq" id="WP_330431876.1">
    <property type="nucleotide sequence ID" value="NZ_JAZDUF010000002.1"/>
</dbReference>
<dbReference type="InterPro" id="IPR025532">
    <property type="entry name" value="G6P_1-epimerase"/>
</dbReference>
<proteinExistence type="inferred from homology"/>
<comment type="similarity">
    <text evidence="2 4">Belongs to the glucose-6-phosphate 1-epimerase family.</text>
</comment>
<dbReference type="Proteomes" id="UP001347146">
    <property type="component" value="Unassembled WGS sequence"/>
</dbReference>
<evidence type="ECO:0000256" key="2">
    <source>
        <dbReference type="ARBA" id="ARBA00005866"/>
    </source>
</evidence>
<protein>
    <recommendedName>
        <fullName evidence="4">Putative glucose-6-phosphate 1-epimerase</fullName>
        <ecNumber evidence="4">5.1.3.15</ecNumber>
    </recommendedName>
</protein>
<sequence length="289" mass="31275">MTESGDIGGVRHGLVHGFEAIVVETPAATAAVSLFGGQILSFVPAGHDEVLWVSPLVAAPPTPIRGGIPVCWPYFAREGQSDDVPSHGYARTARWALTGSRTTENGDTELELAPEGLDHLDLTVHMTVRVGATLTQGLHTHNPRLAAVTMTEAFHNYFKVADVRRVHVEGLRELTYIDKFDDMRTHTQDGNWSLPEDSGRSDRVYPDAGGTYRIIDPGLRRSVEVTARGGRSAVVWNPGEASASGMADVGSHWREFVCVEAANVGPNRVDVPAGSDHSLWQTISVTQIH</sequence>
<reference evidence="5 6" key="1">
    <citation type="submission" date="2024-01" db="EMBL/GenBank/DDBJ databases">
        <title>Draft genome sequence of Gordonia sp. LSe1-13.</title>
        <authorList>
            <person name="Suphannarot A."/>
            <person name="Mingma R."/>
        </authorList>
    </citation>
    <scope>NUCLEOTIDE SEQUENCE [LARGE SCALE GENOMIC DNA]</scope>
    <source>
        <strain evidence="5 6">LSe1-13</strain>
    </source>
</reference>
<dbReference type="EMBL" id="JAZDUF010000002">
    <property type="protein sequence ID" value="MEE3850200.1"/>
    <property type="molecule type" value="Genomic_DNA"/>
</dbReference>
<accession>A0ABU7MAR5</accession>
<gene>
    <name evidence="5" type="ORF">VZC37_07630</name>
</gene>